<dbReference type="SMART" id="SM00444">
    <property type="entry name" value="GYF"/>
    <property type="match status" value="1"/>
</dbReference>
<gene>
    <name evidence="3" type="ORF">AYI68_g1485</name>
</gene>
<evidence type="ECO:0000313" key="3">
    <source>
        <dbReference type="EMBL" id="OLY84354.1"/>
    </source>
</evidence>
<evidence type="ECO:0000313" key="4">
    <source>
        <dbReference type="Proteomes" id="UP000187455"/>
    </source>
</evidence>
<comment type="caution">
    <text evidence="3">The sequence shown here is derived from an EMBL/GenBank/DDBJ whole genome shotgun (WGS) entry which is preliminary data.</text>
</comment>
<dbReference type="EMBL" id="LSSL01000532">
    <property type="protein sequence ID" value="OLY84354.1"/>
    <property type="molecule type" value="Genomic_DNA"/>
</dbReference>
<dbReference type="InterPro" id="IPR039905">
    <property type="entry name" value="CD2BP2/Lin1"/>
</dbReference>
<name>A0A1R0H5J9_9FUNG</name>
<dbReference type="STRING" id="133383.A0A1R0H5J9"/>
<evidence type="ECO:0000259" key="2">
    <source>
        <dbReference type="PROSITE" id="PS50829"/>
    </source>
</evidence>
<dbReference type="OrthoDB" id="331341at2759"/>
<dbReference type="Pfam" id="PF02213">
    <property type="entry name" value="GYF"/>
    <property type="match status" value="1"/>
</dbReference>
<dbReference type="PROSITE" id="PS50829">
    <property type="entry name" value="GYF"/>
    <property type="match status" value="1"/>
</dbReference>
<dbReference type="InterPro" id="IPR003169">
    <property type="entry name" value="GYF"/>
</dbReference>
<organism evidence="3 4">
    <name type="scientific">Smittium mucronatum</name>
    <dbReference type="NCBI Taxonomy" id="133383"/>
    <lineage>
        <taxon>Eukaryota</taxon>
        <taxon>Fungi</taxon>
        <taxon>Fungi incertae sedis</taxon>
        <taxon>Zoopagomycota</taxon>
        <taxon>Kickxellomycotina</taxon>
        <taxon>Harpellomycetes</taxon>
        <taxon>Harpellales</taxon>
        <taxon>Legeriomycetaceae</taxon>
        <taxon>Smittium</taxon>
    </lineage>
</organism>
<feature type="domain" description="GYF" evidence="2">
    <location>
        <begin position="423"/>
        <end position="479"/>
    </location>
</feature>
<protein>
    <submittedName>
        <fullName evidence="3">CD2 antigen cytoplasmic tail-binding protein 2-like protein</fullName>
    </submittedName>
</protein>
<sequence>MDSDSSVTDEDLKHDIVNRRKASVGLRGNHKEDSSDGSGEDLGSSDSEGEEGRKIRKYRNLEDEEDAKNRKLKAVRKNVFGDFEDDMFDKEENNDSEKLNGNSSKTKKNTNTDNAPSDRLLDINDIEGQEYSSEESENSKKNHSFAFNESKSARKAGDTDGESEDDKNEPKLEAFNMKNNYEEGKFDEEGNFLWNKKEEGDIYDIWMAGISKKDIKLASKAKIQKEEIEFKKIKAREAEMTELFNGNSLESDNSLKSFLIGIINPGNTILSTLGELNSQKKLILKESKNKKSKSHSTKLENPELKGILKKINQLTEIGDRFMNKGFTDCYEWTREKLVSDVEFHSEKTKRLTSHSEGIFEKPSLDYKRQKINPTKQTEITTKDHASDLDGLLDDLHDSFETQENIISHKDEVKSGLEKPSKTTVQWEYKWSKDPESELWGPFPSDHMQGWVDSGFFNSEALTRKVGDTEFSPILETNFK</sequence>
<dbReference type="PANTHER" id="PTHR13138">
    <property type="entry name" value="PROTEIN LIN1"/>
    <property type="match status" value="1"/>
</dbReference>
<dbReference type="PANTHER" id="PTHR13138:SF3">
    <property type="entry name" value="CD2 ANTIGEN CYTOPLASMIC TAIL-BINDING PROTEIN 2"/>
    <property type="match status" value="1"/>
</dbReference>
<dbReference type="Gene3D" id="3.30.1490.40">
    <property type="match status" value="1"/>
</dbReference>
<accession>A0A1R0H5J9</accession>
<dbReference type="InterPro" id="IPR035445">
    <property type="entry name" value="GYF-like_dom_sf"/>
</dbReference>
<proteinExistence type="predicted"/>
<dbReference type="GO" id="GO:0005682">
    <property type="term" value="C:U5 snRNP"/>
    <property type="evidence" value="ECO:0007669"/>
    <property type="project" value="InterPro"/>
</dbReference>
<reference evidence="3 4" key="1">
    <citation type="journal article" date="2016" name="Mol. Biol. Evol.">
        <title>Genome-Wide Survey of Gut Fungi (Harpellales) Reveals the First Horizontally Transferred Ubiquitin Gene from a Mosquito Host.</title>
        <authorList>
            <person name="Wang Y."/>
            <person name="White M.M."/>
            <person name="Kvist S."/>
            <person name="Moncalvo J.M."/>
        </authorList>
    </citation>
    <scope>NUCLEOTIDE SEQUENCE [LARGE SCALE GENOMIC DNA]</scope>
    <source>
        <strain evidence="3 4">ALG-7-W6</strain>
    </source>
</reference>
<keyword evidence="4" id="KW-1185">Reference proteome</keyword>
<feature type="region of interest" description="Disordered" evidence="1">
    <location>
        <begin position="1"/>
        <end position="180"/>
    </location>
</feature>
<evidence type="ECO:0000256" key="1">
    <source>
        <dbReference type="SAM" id="MobiDB-lite"/>
    </source>
</evidence>
<dbReference type="Proteomes" id="UP000187455">
    <property type="component" value="Unassembled WGS sequence"/>
</dbReference>
<dbReference type="SUPFAM" id="SSF55277">
    <property type="entry name" value="GYF domain"/>
    <property type="match status" value="1"/>
</dbReference>
<feature type="compositionally biased region" description="Acidic residues" evidence="1">
    <location>
        <begin position="124"/>
        <end position="136"/>
    </location>
</feature>
<dbReference type="AlphaFoldDB" id="A0A1R0H5J9"/>